<keyword evidence="4" id="KW-1185">Reference proteome</keyword>
<feature type="compositionally biased region" description="Polar residues" evidence="1">
    <location>
        <begin position="1"/>
        <end position="15"/>
    </location>
</feature>
<dbReference type="GeneID" id="64661071"/>
<feature type="compositionally biased region" description="Acidic residues" evidence="1">
    <location>
        <begin position="123"/>
        <end position="139"/>
    </location>
</feature>
<feature type="region of interest" description="Disordered" evidence="1">
    <location>
        <begin position="243"/>
        <end position="262"/>
    </location>
</feature>
<evidence type="ECO:0000259" key="2">
    <source>
        <dbReference type="Pfam" id="PF20149"/>
    </source>
</evidence>
<proteinExistence type="predicted"/>
<reference evidence="3" key="1">
    <citation type="journal article" date="2020" name="New Phytol.">
        <title>Comparative genomics reveals dynamic genome evolution in host specialist ectomycorrhizal fungi.</title>
        <authorList>
            <person name="Lofgren L.A."/>
            <person name="Nguyen N.H."/>
            <person name="Vilgalys R."/>
            <person name="Ruytinx J."/>
            <person name="Liao H.L."/>
            <person name="Branco S."/>
            <person name="Kuo A."/>
            <person name="LaButti K."/>
            <person name="Lipzen A."/>
            <person name="Andreopoulos W."/>
            <person name="Pangilinan J."/>
            <person name="Riley R."/>
            <person name="Hundley H."/>
            <person name="Na H."/>
            <person name="Barry K."/>
            <person name="Grigoriev I.V."/>
            <person name="Stajich J.E."/>
            <person name="Kennedy P.G."/>
        </authorList>
    </citation>
    <scope>NUCLEOTIDE SEQUENCE</scope>
    <source>
        <strain evidence="3">FC203</strain>
    </source>
</reference>
<feature type="region of interest" description="Disordered" evidence="1">
    <location>
        <begin position="172"/>
        <end position="219"/>
    </location>
</feature>
<protein>
    <recommendedName>
        <fullName evidence="2">DUF6532 domain-containing protein</fullName>
    </recommendedName>
</protein>
<gene>
    <name evidence="3" type="ORF">F5891DRAFT_1187041</name>
</gene>
<evidence type="ECO:0000256" key="1">
    <source>
        <dbReference type="SAM" id="MobiDB-lite"/>
    </source>
</evidence>
<accession>A0AAD4EBN8</accession>
<evidence type="ECO:0000313" key="4">
    <source>
        <dbReference type="Proteomes" id="UP001195769"/>
    </source>
</evidence>
<dbReference type="Proteomes" id="UP001195769">
    <property type="component" value="Unassembled WGS sequence"/>
</dbReference>
<feature type="compositionally biased region" description="Polar residues" evidence="1">
    <location>
        <begin position="26"/>
        <end position="35"/>
    </location>
</feature>
<comment type="caution">
    <text evidence="3">The sequence shown here is derived from an EMBL/GenBank/DDBJ whole genome shotgun (WGS) entry which is preliminary data.</text>
</comment>
<dbReference type="InterPro" id="IPR045341">
    <property type="entry name" value="DUF6532"/>
</dbReference>
<dbReference type="EMBL" id="JABBWK010000019">
    <property type="protein sequence ID" value="KAG1902014.1"/>
    <property type="molecule type" value="Genomic_DNA"/>
</dbReference>
<feature type="region of interest" description="Disordered" evidence="1">
    <location>
        <begin position="1"/>
        <end position="139"/>
    </location>
</feature>
<dbReference type="AlphaFoldDB" id="A0AAD4EBN8"/>
<dbReference type="Pfam" id="PF20149">
    <property type="entry name" value="DUF6532"/>
    <property type="match status" value="1"/>
</dbReference>
<dbReference type="RefSeq" id="XP_041227589.1">
    <property type="nucleotide sequence ID" value="XM_041366773.1"/>
</dbReference>
<evidence type="ECO:0000313" key="3">
    <source>
        <dbReference type="EMBL" id="KAG1902014.1"/>
    </source>
</evidence>
<feature type="compositionally biased region" description="Acidic residues" evidence="1">
    <location>
        <begin position="105"/>
        <end position="114"/>
    </location>
</feature>
<organism evidence="3 4">
    <name type="scientific">Suillus fuscotomentosus</name>
    <dbReference type="NCBI Taxonomy" id="1912939"/>
    <lineage>
        <taxon>Eukaryota</taxon>
        <taxon>Fungi</taxon>
        <taxon>Dikarya</taxon>
        <taxon>Basidiomycota</taxon>
        <taxon>Agaricomycotina</taxon>
        <taxon>Agaricomycetes</taxon>
        <taxon>Agaricomycetidae</taxon>
        <taxon>Boletales</taxon>
        <taxon>Suillineae</taxon>
        <taxon>Suillaceae</taxon>
        <taxon>Suillus</taxon>
    </lineage>
</organism>
<name>A0AAD4EBN8_9AGAM</name>
<sequence length="580" mass="64429">MARANNTGSSRSIRSAKQKAMENAVWMTTKSQRQRPTGGKLTQAPVQCKTHVSTGATKRHDGRSSVASPHVPEIPGPVARKRPARDATGSLTKKRRVAKPHAVSDDELLSDEISEFQPGHDDSEQENNLDMEDIDDELEEPIDSVVKSLSTEKPIFVSMSKAEQADFPLTQATWPRTTASKKSRQIAEPFPFASTQPRTRAVAPQKAKIQSARDRKRADEMPVWADGIAESDKELEEIMVPDESNDLEGSQEVDFEGSQEVDLEGSQEVDLEGSQEVDLDYHDSGLTRHGRPGSARLVRTNTGKLKLMDQDIDTRRVVQRAILEAKVHVTFVNGYPELTEKSLFTRNVLLTAARACGVPIIQDRLKSDDSYVTALATLVEARVPLFRSELKDDACAQVTAYYRLGPDCVDTAKALLVNHVYHYEQHFNEKNIPIAQSKKPYFAEILPYLMRGRYFHGPKSVGMKFSDRFEEIASNKAQRPEVTIPMVALTSTSVYAALLWKANGSPSKFNFTGNLFSEVYFFHVKLLEKMKGAAPGKFHKMMADIFDAIQQLSANGNAALVGSHDSAMAFLDLDGMDDEE</sequence>
<feature type="domain" description="DUF6532" evidence="2">
    <location>
        <begin position="320"/>
        <end position="530"/>
    </location>
</feature>